<dbReference type="AlphaFoldDB" id="A0AA40EDT5"/>
<dbReference type="InterPro" id="IPR052895">
    <property type="entry name" value="HetReg/Transcr_Mod"/>
</dbReference>
<accession>A0AA40EDT5</accession>
<dbReference type="PANTHER" id="PTHR24148">
    <property type="entry name" value="ANKYRIN REPEAT DOMAIN-CONTAINING PROTEIN 39 HOMOLOG-RELATED"/>
    <property type="match status" value="1"/>
</dbReference>
<protein>
    <submittedName>
        <fullName evidence="2">Uncharacterized protein</fullName>
    </submittedName>
</protein>
<reference evidence="2" key="1">
    <citation type="submission" date="2023-06" db="EMBL/GenBank/DDBJ databases">
        <title>Genome-scale phylogeny and comparative genomics of the fungal order Sordariales.</title>
        <authorList>
            <consortium name="Lawrence Berkeley National Laboratory"/>
            <person name="Hensen N."/>
            <person name="Bonometti L."/>
            <person name="Westerberg I."/>
            <person name="Brannstrom I.O."/>
            <person name="Guillou S."/>
            <person name="Cros-Aarteil S."/>
            <person name="Calhoun S."/>
            <person name="Haridas S."/>
            <person name="Kuo A."/>
            <person name="Mondo S."/>
            <person name="Pangilinan J."/>
            <person name="Riley R."/>
            <person name="Labutti K."/>
            <person name="Andreopoulos B."/>
            <person name="Lipzen A."/>
            <person name="Chen C."/>
            <person name="Yanf M."/>
            <person name="Daum C."/>
            <person name="Ng V."/>
            <person name="Clum A."/>
            <person name="Steindorff A."/>
            <person name="Ohm R."/>
            <person name="Martin F."/>
            <person name="Silar P."/>
            <person name="Natvig D."/>
            <person name="Lalanne C."/>
            <person name="Gautier V."/>
            <person name="Ament-Velasquez S.L."/>
            <person name="Kruys A."/>
            <person name="Hutchinson M.I."/>
            <person name="Powell A.J."/>
            <person name="Barry K."/>
            <person name="Miller A.N."/>
            <person name="Grigoriev I.V."/>
            <person name="Debuchy R."/>
            <person name="Gladieux P."/>
            <person name="Thoren M.H."/>
            <person name="Johannesson H."/>
        </authorList>
    </citation>
    <scope>NUCLEOTIDE SEQUENCE</scope>
    <source>
        <strain evidence="2">CBS 540.89</strain>
    </source>
</reference>
<organism evidence="2 3">
    <name type="scientific">Apiosordaria backusii</name>
    <dbReference type="NCBI Taxonomy" id="314023"/>
    <lineage>
        <taxon>Eukaryota</taxon>
        <taxon>Fungi</taxon>
        <taxon>Dikarya</taxon>
        <taxon>Ascomycota</taxon>
        <taxon>Pezizomycotina</taxon>
        <taxon>Sordariomycetes</taxon>
        <taxon>Sordariomycetidae</taxon>
        <taxon>Sordariales</taxon>
        <taxon>Lasiosphaeriaceae</taxon>
        <taxon>Apiosordaria</taxon>
    </lineage>
</organism>
<feature type="region of interest" description="Disordered" evidence="1">
    <location>
        <begin position="229"/>
        <end position="382"/>
    </location>
</feature>
<feature type="compositionally biased region" description="Polar residues" evidence="1">
    <location>
        <begin position="320"/>
        <end position="346"/>
    </location>
</feature>
<comment type="caution">
    <text evidence="2">The sequence shown here is derived from an EMBL/GenBank/DDBJ whole genome shotgun (WGS) entry which is preliminary data.</text>
</comment>
<evidence type="ECO:0000256" key="1">
    <source>
        <dbReference type="SAM" id="MobiDB-lite"/>
    </source>
</evidence>
<dbReference type="Proteomes" id="UP001172159">
    <property type="component" value="Unassembled WGS sequence"/>
</dbReference>
<feature type="region of interest" description="Disordered" evidence="1">
    <location>
        <begin position="180"/>
        <end position="200"/>
    </location>
</feature>
<gene>
    <name evidence="2" type="ORF">B0T21DRAFT_366576</name>
</gene>
<dbReference type="EMBL" id="JAUKTV010000006">
    <property type="protein sequence ID" value="KAK0736250.1"/>
    <property type="molecule type" value="Genomic_DNA"/>
</dbReference>
<name>A0AA40EDT5_9PEZI</name>
<dbReference type="Pfam" id="PF26639">
    <property type="entry name" value="Het-6_barrel"/>
    <property type="match status" value="1"/>
</dbReference>
<feature type="compositionally biased region" description="Low complexity" evidence="1">
    <location>
        <begin position="259"/>
        <end position="270"/>
    </location>
</feature>
<proteinExistence type="predicted"/>
<evidence type="ECO:0000313" key="2">
    <source>
        <dbReference type="EMBL" id="KAK0736250.1"/>
    </source>
</evidence>
<keyword evidence="3" id="KW-1185">Reference proteome</keyword>
<evidence type="ECO:0000313" key="3">
    <source>
        <dbReference type="Proteomes" id="UP001172159"/>
    </source>
</evidence>
<feature type="compositionally biased region" description="Polar residues" evidence="1">
    <location>
        <begin position="361"/>
        <end position="379"/>
    </location>
</feature>
<dbReference type="PANTHER" id="PTHR24148:SF64">
    <property type="entry name" value="HETEROKARYON INCOMPATIBILITY DOMAIN-CONTAINING PROTEIN"/>
    <property type="match status" value="1"/>
</dbReference>
<sequence length="662" mass="73805">MQRQLVEAEYKGHFEDAERLRDEIDAENWEEWEERDNRYKVRQVKISNHKSRIQKLVDQEKAVIDEYLAIGLVPNYKFSPRDLFVAFVTRSIKRSNSLDIICRHWAPKLDKDDGADELPSWISSLFKAPYGILGSSQGRQNGENLVSYLPHDQRKRYSASGTTQTDLKMLIDPRLSWKGITSKDKRSKSPPPGSRFSIFTMSKEPSIISQISVPDSLNNINVMGLSQVKEDSGKPADAGFDGSESDHGSSFNEDNHLGSSATAPTQPSTTRGRRSPEPLPSPAAAVGKSWSFGTPGESKMSETIKRSLRNLGPNRKAKSPISSANTTPVKPVRQSTQPEFPTQPRTDPTFPLLHNDKGKQPDTNNDAFSSHRNSTSAPGTFTPPAKVETAHIHAADNIENGPRTAIPSTAQRLAINSMVANSQGQMHGSHPIPKTPIGGTPSKKHDFNTMPAPLSAWNPPHRLSGILLVKGFILGRIKDQSEVMRGGVIPGEWVSKLGWKKNEDTENRVPDTLWRLLVADRMPQGGRPPQWYKRACLHGLVDGRVSDNYGNIHTATSSQRKIGELTMRYFKRVESVVWQRRIFELDTFDGLFGLGPEGSKVGDVVCILYGCSVPVLLKRVKNPRVEDLFEVVGETYVHGMMDGEAMDFTEEWKPQVREFRLG</sequence>